<dbReference type="GO" id="GO:0051607">
    <property type="term" value="P:defense response to virus"/>
    <property type="evidence" value="ECO:0007669"/>
    <property type="project" value="TreeGrafter"/>
</dbReference>
<dbReference type="Ensembl" id="ENSCCET00000037386.1">
    <property type="protein sequence ID" value="ENSCCEP00000024990.1"/>
    <property type="gene ID" value="ENSCCEG00000022122.1"/>
</dbReference>
<evidence type="ECO:0000256" key="4">
    <source>
        <dbReference type="ARBA" id="ARBA00022859"/>
    </source>
</evidence>
<keyword evidence="1" id="KW-0399">Innate immunity</keyword>
<evidence type="ECO:0000256" key="2">
    <source>
        <dbReference type="ARBA" id="ARBA00022737"/>
    </source>
</evidence>
<dbReference type="OrthoDB" id="10043504at2759"/>
<evidence type="ECO:0000256" key="6">
    <source>
        <dbReference type="SAM" id="MobiDB-lite"/>
    </source>
</evidence>
<feature type="compositionally biased region" description="Basic and acidic residues" evidence="6">
    <location>
        <begin position="469"/>
        <end position="480"/>
    </location>
</feature>
<keyword evidence="4" id="KW-0391">Immunity</keyword>
<dbReference type="Proteomes" id="UP000694410">
    <property type="component" value="Unplaced"/>
</dbReference>
<evidence type="ECO:0000313" key="7">
    <source>
        <dbReference type="Ensembl" id="ENSCCEP00000024990.1"/>
    </source>
</evidence>
<comment type="similarity">
    <text evidence="5">Belongs to the IFIT family.</text>
</comment>
<dbReference type="SUPFAM" id="SSF48452">
    <property type="entry name" value="TPR-like"/>
    <property type="match status" value="1"/>
</dbReference>
<dbReference type="SMART" id="SM00028">
    <property type="entry name" value="TPR"/>
    <property type="match status" value="4"/>
</dbReference>
<dbReference type="Pfam" id="PF07719">
    <property type="entry name" value="TPR_2"/>
    <property type="match status" value="1"/>
</dbReference>
<feature type="region of interest" description="Disordered" evidence="6">
    <location>
        <begin position="457"/>
        <end position="480"/>
    </location>
</feature>
<keyword evidence="8" id="KW-1185">Reference proteome</keyword>
<gene>
    <name evidence="7" type="primary">LOC111940504</name>
</gene>
<dbReference type="FunFam" id="1.25.40.10:FF:000036">
    <property type="entry name" value="interferon-induced protein with tetratricopeptide repeats 5"/>
    <property type="match status" value="1"/>
</dbReference>
<reference evidence="7" key="2">
    <citation type="submission" date="2025-09" db="UniProtKB">
        <authorList>
            <consortium name="Ensembl"/>
        </authorList>
    </citation>
    <scope>IDENTIFICATION</scope>
</reference>
<dbReference type="PANTHER" id="PTHR10271:SF0">
    <property type="entry name" value="INTERFERON-INDUCED PROTEIN WITH TETRATRICOPEPTIDE REPEATS 5"/>
    <property type="match status" value="1"/>
</dbReference>
<protein>
    <submittedName>
        <fullName evidence="7">Interferon-induced protein with tetratricopeptide repeats 1-like</fullName>
    </submittedName>
</protein>
<evidence type="ECO:0000256" key="3">
    <source>
        <dbReference type="ARBA" id="ARBA00022803"/>
    </source>
</evidence>
<organism evidence="7 8">
    <name type="scientific">Cyanistes caeruleus</name>
    <name type="common">Eurasian blue tit</name>
    <name type="synonym">Parus caeruleus</name>
    <dbReference type="NCBI Taxonomy" id="156563"/>
    <lineage>
        <taxon>Eukaryota</taxon>
        <taxon>Metazoa</taxon>
        <taxon>Chordata</taxon>
        <taxon>Craniata</taxon>
        <taxon>Vertebrata</taxon>
        <taxon>Euteleostomi</taxon>
        <taxon>Archelosauria</taxon>
        <taxon>Archosauria</taxon>
        <taxon>Dinosauria</taxon>
        <taxon>Saurischia</taxon>
        <taxon>Theropoda</taxon>
        <taxon>Coelurosauria</taxon>
        <taxon>Aves</taxon>
        <taxon>Neognathae</taxon>
        <taxon>Neoaves</taxon>
        <taxon>Telluraves</taxon>
        <taxon>Australaves</taxon>
        <taxon>Passeriformes</taxon>
        <taxon>Paridae</taxon>
        <taxon>Cyanistes</taxon>
    </lineage>
</organism>
<reference evidence="7" key="1">
    <citation type="submission" date="2025-08" db="UniProtKB">
        <authorList>
            <consortium name="Ensembl"/>
        </authorList>
    </citation>
    <scope>IDENTIFICATION</scope>
</reference>
<dbReference type="AlphaFoldDB" id="A0A8C0ZJB9"/>
<dbReference type="GeneID" id="111940504"/>
<dbReference type="InterPro" id="IPR013105">
    <property type="entry name" value="TPR_2"/>
</dbReference>
<name>A0A8C0ZJB9_CYACU</name>
<dbReference type="GO" id="GO:0045087">
    <property type="term" value="P:innate immune response"/>
    <property type="evidence" value="ECO:0007669"/>
    <property type="project" value="UniProtKB-KW"/>
</dbReference>
<dbReference type="Gene3D" id="1.25.40.10">
    <property type="entry name" value="Tetratricopeptide repeat domain"/>
    <property type="match status" value="3"/>
</dbReference>
<dbReference type="GO" id="GO:0005829">
    <property type="term" value="C:cytosol"/>
    <property type="evidence" value="ECO:0007669"/>
    <property type="project" value="TreeGrafter"/>
</dbReference>
<evidence type="ECO:0000256" key="5">
    <source>
        <dbReference type="ARBA" id="ARBA00038336"/>
    </source>
</evidence>
<dbReference type="PANTHER" id="PTHR10271">
    <property type="entry name" value="INTERFERON-INDUCED PROTEIN WITH TETRATRICOPEPTIDE REPEATS"/>
    <property type="match status" value="1"/>
</dbReference>
<proteinExistence type="inferred from homology"/>
<dbReference type="KEGG" id="ccae:111940504"/>
<keyword evidence="3" id="KW-0802">TPR repeat</keyword>
<dbReference type="InterPro" id="IPR011990">
    <property type="entry name" value="TPR-like_helical_dom_sf"/>
</dbReference>
<sequence>MPHERGAAKPLSLDSDVMSAAEMSREQLKEKLDALQCHFTWELDIDSLSPQHVLQKLDVEIKHTAHQNQVALLGLQAFLHQLDNQSTAALQSLRAAEERNSEEEEPASTAGSLVIYGNYAWIHYLQGSYQEAETCLQRAQQLCPTPWDVRLLPHIQAHKGWSLLVIRARNGQRARECFEVALMLEPENRSFRTGLGMALYSSWNFFWQPDMASKAIAPLEAIVNEQPNNYRAKIYLARLLGQGDREKSIGLAEECAEGSSDPEVLRLSVFLRMSQSTERALEIAQRAVQQNSGYHLLYQALAQCYKQQWLKANQEDKNNILDAAIRHLQQIVEAHPDRDLTIVRLQLAELIGARDPAQEEAIYKELQEKIQTLSLRYRQALNRAWGKFFLYRGRSLGKARAKFMAAYSIPVQTDQRKDCGRRLRRMAQTYQRNGDPDAANDIHRFLQEADRHLYGDPAALSLDDEDDPIPERAENDFSQG</sequence>
<evidence type="ECO:0000256" key="1">
    <source>
        <dbReference type="ARBA" id="ARBA00022588"/>
    </source>
</evidence>
<dbReference type="InterPro" id="IPR019734">
    <property type="entry name" value="TPR_rpt"/>
</dbReference>
<evidence type="ECO:0000313" key="8">
    <source>
        <dbReference type="Proteomes" id="UP000694410"/>
    </source>
</evidence>
<keyword evidence="2" id="KW-0677">Repeat</keyword>
<accession>A0A8C0ZJB9</accession>
<dbReference type="RefSeq" id="XP_023798990.1">
    <property type="nucleotide sequence ID" value="XM_023943222.1"/>
</dbReference>